<feature type="domain" description="DAHP synthetase I/KDSA" evidence="2">
    <location>
        <begin position="1"/>
        <end position="43"/>
    </location>
</feature>
<name>A0A0F9EMB7_9ZZZZ</name>
<dbReference type="GO" id="GO:0016740">
    <property type="term" value="F:transferase activity"/>
    <property type="evidence" value="ECO:0007669"/>
    <property type="project" value="UniProtKB-KW"/>
</dbReference>
<evidence type="ECO:0000313" key="3">
    <source>
        <dbReference type="EMBL" id="KKL75199.1"/>
    </source>
</evidence>
<dbReference type="AlphaFoldDB" id="A0A0F9EMB7"/>
<dbReference type="InterPro" id="IPR013785">
    <property type="entry name" value="Aldolase_TIM"/>
</dbReference>
<evidence type="ECO:0000259" key="2">
    <source>
        <dbReference type="Pfam" id="PF00793"/>
    </source>
</evidence>
<evidence type="ECO:0000256" key="1">
    <source>
        <dbReference type="ARBA" id="ARBA00022679"/>
    </source>
</evidence>
<feature type="non-terminal residue" evidence="3">
    <location>
        <position position="1"/>
    </location>
</feature>
<organism evidence="3">
    <name type="scientific">marine sediment metagenome</name>
    <dbReference type="NCBI Taxonomy" id="412755"/>
    <lineage>
        <taxon>unclassified sequences</taxon>
        <taxon>metagenomes</taxon>
        <taxon>ecological metagenomes</taxon>
    </lineage>
</organism>
<reference evidence="3" key="1">
    <citation type="journal article" date="2015" name="Nature">
        <title>Complex archaea that bridge the gap between prokaryotes and eukaryotes.</title>
        <authorList>
            <person name="Spang A."/>
            <person name="Saw J.H."/>
            <person name="Jorgensen S.L."/>
            <person name="Zaremba-Niedzwiedzka K."/>
            <person name="Martijn J."/>
            <person name="Lind A.E."/>
            <person name="van Eijk R."/>
            <person name="Schleper C."/>
            <person name="Guy L."/>
            <person name="Ettema T.J."/>
        </authorList>
    </citation>
    <scope>NUCLEOTIDE SEQUENCE</scope>
</reference>
<sequence length="55" mass="5819">IAGLFIEAHPNPNEAKCDGPCALALSKLEGYLSQMKAVDDLIKSFVPLDTSASDL</sequence>
<protein>
    <recommendedName>
        <fullName evidence="2">DAHP synthetase I/KDSA domain-containing protein</fullName>
    </recommendedName>
</protein>
<dbReference type="Gene3D" id="3.20.20.70">
    <property type="entry name" value="Aldolase class I"/>
    <property type="match status" value="1"/>
</dbReference>
<dbReference type="EMBL" id="LAZR01024416">
    <property type="protein sequence ID" value="KKL75199.1"/>
    <property type="molecule type" value="Genomic_DNA"/>
</dbReference>
<dbReference type="SUPFAM" id="SSF51569">
    <property type="entry name" value="Aldolase"/>
    <property type="match status" value="1"/>
</dbReference>
<comment type="caution">
    <text evidence="3">The sequence shown here is derived from an EMBL/GenBank/DDBJ whole genome shotgun (WGS) entry which is preliminary data.</text>
</comment>
<dbReference type="InterPro" id="IPR006218">
    <property type="entry name" value="DAHP1/KDSA"/>
</dbReference>
<proteinExistence type="predicted"/>
<dbReference type="Pfam" id="PF00793">
    <property type="entry name" value="DAHP_synth_1"/>
    <property type="match status" value="1"/>
</dbReference>
<gene>
    <name evidence="3" type="ORF">LCGC14_2057250</name>
</gene>
<keyword evidence="1" id="KW-0808">Transferase</keyword>
<accession>A0A0F9EMB7</accession>